<dbReference type="SUPFAM" id="SSF88713">
    <property type="entry name" value="Glycoside hydrolase/deacetylase"/>
    <property type="match status" value="1"/>
</dbReference>
<dbReference type="PANTHER" id="PTHR34216:SF3">
    <property type="entry name" value="POLY-BETA-1,6-N-ACETYL-D-GLUCOSAMINE N-DEACETYLASE"/>
    <property type="match status" value="1"/>
</dbReference>
<dbReference type="EC" id="3.-.-.-" evidence="4"/>
<dbReference type="RefSeq" id="WP_290358755.1">
    <property type="nucleotide sequence ID" value="NZ_JAUHHC010000002.1"/>
</dbReference>
<proteinExistence type="predicted"/>
<evidence type="ECO:0000259" key="3">
    <source>
        <dbReference type="PROSITE" id="PS51677"/>
    </source>
</evidence>
<name>A0ABT8DTS5_9BURK</name>
<accession>A0ABT8DTS5</accession>
<evidence type="ECO:0000256" key="2">
    <source>
        <dbReference type="ARBA" id="ARBA00022729"/>
    </source>
</evidence>
<evidence type="ECO:0000313" key="5">
    <source>
        <dbReference type="Proteomes" id="UP001228044"/>
    </source>
</evidence>
<dbReference type="PROSITE" id="PS51677">
    <property type="entry name" value="NODB"/>
    <property type="match status" value="1"/>
</dbReference>
<comment type="caution">
    <text evidence="4">The sequence shown here is derived from an EMBL/GenBank/DDBJ whole genome shotgun (WGS) entry which is preliminary data.</text>
</comment>
<keyword evidence="2" id="KW-0732">Signal</keyword>
<sequence>MSFVLRSLFQALSPAGDGARLSVLIFHRVLPAPDPLFPDEVDARRFDALCGWLADWFNVLPLDEAVVRLNAGTLPARAACISFDDGYADNYSVALPILQRHGLPATFFIATGFLDGGRMWNDTLIESVRLSGKLKLDLSGLQDALGEDLGQHALGDMIGRRTALSRLIERVKYLPPESRLACVNAIAERAEVSPPNDLMMSSGEVRALRRAGMQIGAHTVSHPILAKLDANRAADEVARSRDALQALLGERVGLFAYPNGKPGTDYLPDVHPRLVRELGFDAAVSTHWAVARRGDDAFQIPRFTPWDRGRLKFGMRLANNLIRGDPRSAAARANY</sequence>
<dbReference type="CDD" id="cd10918">
    <property type="entry name" value="CE4_NodB_like_5s_6s"/>
    <property type="match status" value="1"/>
</dbReference>
<evidence type="ECO:0000256" key="1">
    <source>
        <dbReference type="ARBA" id="ARBA00004613"/>
    </source>
</evidence>
<dbReference type="GO" id="GO:0016787">
    <property type="term" value="F:hydrolase activity"/>
    <property type="evidence" value="ECO:0007669"/>
    <property type="project" value="UniProtKB-KW"/>
</dbReference>
<keyword evidence="5" id="KW-1185">Reference proteome</keyword>
<gene>
    <name evidence="4" type="ORF">QWJ38_09235</name>
</gene>
<dbReference type="InterPro" id="IPR002509">
    <property type="entry name" value="NODB_dom"/>
</dbReference>
<keyword evidence="4" id="KW-0378">Hydrolase</keyword>
<dbReference type="InterPro" id="IPR011330">
    <property type="entry name" value="Glyco_hydro/deAcase_b/a-brl"/>
</dbReference>
<dbReference type="Proteomes" id="UP001228044">
    <property type="component" value="Unassembled WGS sequence"/>
</dbReference>
<dbReference type="PANTHER" id="PTHR34216">
    <property type="match status" value="1"/>
</dbReference>
<evidence type="ECO:0000313" key="4">
    <source>
        <dbReference type="EMBL" id="MDN3920458.1"/>
    </source>
</evidence>
<protein>
    <submittedName>
        <fullName evidence="4">Polysaccharide deacetylase family protein</fullName>
        <ecNumber evidence="4">3.-.-.-</ecNumber>
    </submittedName>
</protein>
<organism evidence="4 5">
    <name type="scientific">Roseateles violae</name>
    <dbReference type="NCBI Taxonomy" id="3058042"/>
    <lineage>
        <taxon>Bacteria</taxon>
        <taxon>Pseudomonadati</taxon>
        <taxon>Pseudomonadota</taxon>
        <taxon>Betaproteobacteria</taxon>
        <taxon>Burkholderiales</taxon>
        <taxon>Sphaerotilaceae</taxon>
        <taxon>Roseateles</taxon>
    </lineage>
</organism>
<dbReference type="EMBL" id="JAUHHC010000002">
    <property type="protein sequence ID" value="MDN3920458.1"/>
    <property type="molecule type" value="Genomic_DNA"/>
</dbReference>
<comment type="subcellular location">
    <subcellularLocation>
        <location evidence="1">Secreted</location>
    </subcellularLocation>
</comment>
<reference evidence="4 5" key="1">
    <citation type="submission" date="2023-06" db="EMBL/GenBank/DDBJ databases">
        <title>Pelomonas sp. PFR6 16S ribosomal RNA gene Genome sequencing and assembly.</title>
        <authorList>
            <person name="Woo H."/>
        </authorList>
    </citation>
    <scope>NUCLEOTIDE SEQUENCE [LARGE SCALE GENOMIC DNA]</scope>
    <source>
        <strain evidence="4 5">PFR6</strain>
    </source>
</reference>
<dbReference type="InterPro" id="IPR051398">
    <property type="entry name" value="Polysacch_Deacetylase"/>
</dbReference>
<feature type="domain" description="NodB homology" evidence="3">
    <location>
        <begin position="77"/>
        <end position="335"/>
    </location>
</feature>
<dbReference type="Pfam" id="PF01522">
    <property type="entry name" value="Polysacc_deac_1"/>
    <property type="match status" value="2"/>
</dbReference>
<dbReference type="Gene3D" id="3.20.20.370">
    <property type="entry name" value="Glycoside hydrolase/deacetylase"/>
    <property type="match status" value="1"/>
</dbReference>